<evidence type="ECO:0000313" key="2">
    <source>
        <dbReference type="EMBL" id="MBM7613834.1"/>
    </source>
</evidence>
<evidence type="ECO:0000313" key="3">
    <source>
        <dbReference type="Proteomes" id="UP001314796"/>
    </source>
</evidence>
<feature type="transmembrane region" description="Helical" evidence="1">
    <location>
        <begin position="6"/>
        <end position="25"/>
    </location>
</feature>
<feature type="transmembrane region" description="Helical" evidence="1">
    <location>
        <begin position="53"/>
        <end position="69"/>
    </location>
</feature>
<dbReference type="Proteomes" id="UP001314796">
    <property type="component" value="Unassembled WGS sequence"/>
</dbReference>
<sequence length="180" mass="20608">MHITVSIIVGVIFILTGILLSKRRIYIIRREYIAIFIMLFSTLPIILNNRFSFVWIVFLPMTLLALTIHKGRFTFVNATTPMTMDAVTAILDDKNITHLIEHEQVVLGGHKRLIISFQQSMNTVEMDLREISDLPIYKELLDELKHTLNGKRSTLFPLAGFFMIGLGMLLITMMVVVSRS</sequence>
<organism evidence="2 3">
    <name type="scientific">Alkaliphilus hydrothermalis</name>
    <dbReference type="NCBI Taxonomy" id="1482730"/>
    <lineage>
        <taxon>Bacteria</taxon>
        <taxon>Bacillati</taxon>
        <taxon>Bacillota</taxon>
        <taxon>Clostridia</taxon>
        <taxon>Peptostreptococcales</taxon>
        <taxon>Natronincolaceae</taxon>
        <taxon>Alkaliphilus</taxon>
    </lineage>
</organism>
<protein>
    <submittedName>
        <fullName evidence="2">Uncharacterized protein</fullName>
    </submittedName>
</protein>
<accession>A0ABS2NLM5</accession>
<keyword evidence="3" id="KW-1185">Reference proteome</keyword>
<keyword evidence="1" id="KW-1133">Transmembrane helix</keyword>
<dbReference type="EMBL" id="JAFBEE010000001">
    <property type="protein sequence ID" value="MBM7613834.1"/>
    <property type="molecule type" value="Genomic_DNA"/>
</dbReference>
<reference evidence="2 3" key="1">
    <citation type="submission" date="2021-01" db="EMBL/GenBank/DDBJ databases">
        <title>Genomic Encyclopedia of Type Strains, Phase IV (KMG-IV): sequencing the most valuable type-strain genomes for metagenomic binning, comparative biology and taxonomic classification.</title>
        <authorList>
            <person name="Goeker M."/>
        </authorList>
    </citation>
    <scope>NUCLEOTIDE SEQUENCE [LARGE SCALE GENOMIC DNA]</scope>
    <source>
        <strain evidence="2 3">DSM 25890</strain>
    </source>
</reference>
<keyword evidence="1" id="KW-0472">Membrane</keyword>
<feature type="transmembrane region" description="Helical" evidence="1">
    <location>
        <begin position="32"/>
        <end position="47"/>
    </location>
</feature>
<name>A0ABS2NLM5_9FIRM</name>
<feature type="transmembrane region" description="Helical" evidence="1">
    <location>
        <begin position="155"/>
        <end position="177"/>
    </location>
</feature>
<comment type="caution">
    <text evidence="2">The sequence shown here is derived from an EMBL/GenBank/DDBJ whole genome shotgun (WGS) entry which is preliminary data.</text>
</comment>
<dbReference type="RefSeq" id="WP_204400099.1">
    <property type="nucleotide sequence ID" value="NZ_JAFBEE010000001.1"/>
</dbReference>
<evidence type="ECO:0000256" key="1">
    <source>
        <dbReference type="SAM" id="Phobius"/>
    </source>
</evidence>
<gene>
    <name evidence="2" type="ORF">JOC73_000342</name>
</gene>
<proteinExistence type="predicted"/>
<keyword evidence="1" id="KW-0812">Transmembrane</keyword>